<dbReference type="GO" id="GO:0005886">
    <property type="term" value="C:plasma membrane"/>
    <property type="evidence" value="ECO:0007669"/>
    <property type="project" value="UniProtKB-SubCell"/>
</dbReference>
<organism evidence="12 13">
    <name type="scientific">Alligator mississippiensis</name>
    <name type="common">American alligator</name>
    <dbReference type="NCBI Taxonomy" id="8496"/>
    <lineage>
        <taxon>Eukaryota</taxon>
        <taxon>Metazoa</taxon>
        <taxon>Chordata</taxon>
        <taxon>Craniata</taxon>
        <taxon>Vertebrata</taxon>
        <taxon>Euteleostomi</taxon>
        <taxon>Archelosauria</taxon>
        <taxon>Archosauria</taxon>
        <taxon>Crocodylia</taxon>
        <taxon>Alligatoridae</taxon>
        <taxon>Alligatorinae</taxon>
        <taxon>Alligator</taxon>
    </lineage>
</organism>
<evidence type="ECO:0000256" key="3">
    <source>
        <dbReference type="ARBA" id="ARBA00022692"/>
    </source>
</evidence>
<comment type="caution">
    <text evidence="12">The sequence shown here is derived from an EMBL/GenBank/DDBJ whole genome shotgun (WGS) entry which is preliminary data.</text>
</comment>
<keyword evidence="4" id="KW-0552">Olfaction</keyword>
<keyword evidence="5 10" id="KW-1133">Transmembrane helix</keyword>
<dbReference type="Proteomes" id="UP000050525">
    <property type="component" value="Unassembled WGS sequence"/>
</dbReference>
<evidence type="ECO:0000256" key="2">
    <source>
        <dbReference type="ARBA" id="ARBA00022475"/>
    </source>
</evidence>
<feature type="transmembrane region" description="Helical" evidence="10">
    <location>
        <begin position="162"/>
        <end position="186"/>
    </location>
</feature>
<evidence type="ECO:0000313" key="12">
    <source>
        <dbReference type="EMBL" id="KYO24087.1"/>
    </source>
</evidence>
<keyword evidence="7 10" id="KW-0472">Membrane</keyword>
<evidence type="ECO:0000256" key="6">
    <source>
        <dbReference type="ARBA" id="ARBA00023040"/>
    </source>
</evidence>
<proteinExistence type="predicted"/>
<dbReference type="PROSITE" id="PS50262">
    <property type="entry name" value="G_PROTEIN_RECEP_F1_2"/>
    <property type="match status" value="1"/>
</dbReference>
<evidence type="ECO:0000256" key="1">
    <source>
        <dbReference type="ARBA" id="ARBA00004651"/>
    </source>
</evidence>
<dbReference type="SUPFAM" id="SSF81321">
    <property type="entry name" value="Family A G protein-coupled receptor-like"/>
    <property type="match status" value="1"/>
</dbReference>
<dbReference type="EMBL" id="AKHW03006138">
    <property type="protein sequence ID" value="KYO24087.1"/>
    <property type="molecule type" value="Genomic_DNA"/>
</dbReference>
<dbReference type="FunFam" id="1.20.1070.10:FF:000015">
    <property type="entry name" value="Olfactory receptor"/>
    <property type="match status" value="1"/>
</dbReference>
<evidence type="ECO:0000313" key="13">
    <source>
        <dbReference type="Proteomes" id="UP000050525"/>
    </source>
</evidence>
<dbReference type="InterPro" id="IPR050516">
    <property type="entry name" value="Olfactory_GPCR"/>
</dbReference>
<evidence type="ECO:0000256" key="9">
    <source>
        <dbReference type="ARBA" id="ARBA00023224"/>
    </source>
</evidence>
<evidence type="ECO:0000259" key="11">
    <source>
        <dbReference type="PROSITE" id="PS50262"/>
    </source>
</evidence>
<evidence type="ECO:0000256" key="10">
    <source>
        <dbReference type="SAM" id="Phobius"/>
    </source>
</evidence>
<feature type="transmembrane region" description="Helical" evidence="10">
    <location>
        <begin position="265"/>
        <end position="285"/>
    </location>
</feature>
<dbReference type="GO" id="GO:0004930">
    <property type="term" value="F:G protein-coupled receptor activity"/>
    <property type="evidence" value="ECO:0007669"/>
    <property type="project" value="UniProtKB-KW"/>
</dbReference>
<accession>A0A151MHT1</accession>
<feature type="transmembrane region" description="Helical" evidence="10">
    <location>
        <begin position="198"/>
        <end position="217"/>
    </location>
</feature>
<feature type="domain" description="G-protein coupled receptors family 1 profile" evidence="11">
    <location>
        <begin position="100"/>
        <end position="335"/>
    </location>
</feature>
<gene>
    <name evidence="12" type="primary">OR12D2</name>
    <name evidence="12" type="ORF">Y1Q_0016133</name>
</gene>
<name>A0A151MHT1_ALLMI</name>
<dbReference type="Gene3D" id="1.20.1070.10">
    <property type="entry name" value="Rhodopsin 7-helix transmembrane proteins"/>
    <property type="match status" value="1"/>
</dbReference>
<keyword evidence="3 10" id="KW-0812">Transmembrane</keyword>
<keyword evidence="6" id="KW-0297">G-protein coupled receptor</keyword>
<feature type="transmembrane region" description="Helical" evidence="10">
    <location>
        <begin position="297"/>
        <end position="320"/>
    </location>
</feature>
<comment type="subcellular location">
    <subcellularLocation>
        <location evidence="1">Cell membrane</location>
        <topology evidence="1">Multi-pass membrane protein</topology>
    </subcellularLocation>
</comment>
<dbReference type="PANTHER" id="PTHR26452">
    <property type="entry name" value="OLFACTORY RECEPTOR"/>
    <property type="match status" value="1"/>
</dbReference>
<keyword evidence="9" id="KW-0807">Transducer</keyword>
<evidence type="ECO:0000256" key="5">
    <source>
        <dbReference type="ARBA" id="ARBA00022989"/>
    </source>
</evidence>
<keyword evidence="8 12" id="KW-0675">Receptor</keyword>
<dbReference type="AlphaFoldDB" id="A0A151MHT1"/>
<dbReference type="PRINTS" id="PR00245">
    <property type="entry name" value="OLFACTORYR"/>
</dbReference>
<sequence length="335" mass="37206">MAVVCKPCNTSFESLLCPDLLTCPDSGSDSQLILTSTLASVSWTLSQPLSQDFPLDLISIRMANYTEVNEFILLGLTNLWGLQGFLFVLFLILYMISLLGNGTIVAVVVNEPQLQTPMYFFLGNLSCLDIFYSTVTVPKMLAGFLSGNQAISFAGCLAQLHFFHFLGSSEVMLLAVMAYDCYVAICNPLRYTVVMNQWFCLLLVVITWATGFLHALIHLVMTSQLHFCGPNNVHHFFCDIKPLLRLACSSTSLNLILLNTMTGSLVLALCLLMLLSYLYIISFLLMKVKFQENRKKAFSTCASHVMVVTLYYGTAAITYLCPSLDSMAEEMIVTL</sequence>
<dbReference type="GO" id="GO:0004984">
    <property type="term" value="F:olfactory receptor activity"/>
    <property type="evidence" value="ECO:0007669"/>
    <property type="project" value="InterPro"/>
</dbReference>
<reference evidence="12 13" key="1">
    <citation type="journal article" date="2012" name="Genome Biol.">
        <title>Sequencing three crocodilian genomes to illuminate the evolution of archosaurs and amniotes.</title>
        <authorList>
            <person name="St John J.A."/>
            <person name="Braun E.L."/>
            <person name="Isberg S.R."/>
            <person name="Miles L.G."/>
            <person name="Chong A.Y."/>
            <person name="Gongora J."/>
            <person name="Dalzell P."/>
            <person name="Moran C."/>
            <person name="Bed'hom B."/>
            <person name="Abzhanov A."/>
            <person name="Burgess S.C."/>
            <person name="Cooksey A.M."/>
            <person name="Castoe T.A."/>
            <person name="Crawford N.G."/>
            <person name="Densmore L.D."/>
            <person name="Drew J.C."/>
            <person name="Edwards S.V."/>
            <person name="Faircloth B.C."/>
            <person name="Fujita M.K."/>
            <person name="Greenwold M.J."/>
            <person name="Hoffmann F.G."/>
            <person name="Howard J.M."/>
            <person name="Iguchi T."/>
            <person name="Janes D.E."/>
            <person name="Khan S.Y."/>
            <person name="Kohno S."/>
            <person name="de Koning A.J."/>
            <person name="Lance S.L."/>
            <person name="McCarthy F.M."/>
            <person name="McCormack J.E."/>
            <person name="Merchant M.E."/>
            <person name="Peterson D.G."/>
            <person name="Pollock D.D."/>
            <person name="Pourmand N."/>
            <person name="Raney B.J."/>
            <person name="Roessler K.A."/>
            <person name="Sanford J.R."/>
            <person name="Sawyer R.H."/>
            <person name="Schmidt C.J."/>
            <person name="Triplett E.W."/>
            <person name="Tuberville T.D."/>
            <person name="Venegas-Anaya M."/>
            <person name="Howard J.T."/>
            <person name="Jarvis E.D."/>
            <person name="Guillette L.J.Jr."/>
            <person name="Glenn T.C."/>
            <person name="Green R.E."/>
            <person name="Ray D.A."/>
        </authorList>
    </citation>
    <scope>NUCLEOTIDE SEQUENCE [LARGE SCALE GENOMIC DNA]</scope>
    <source>
        <strain evidence="12">KSC_2009_1</strain>
    </source>
</reference>
<dbReference type="InterPro" id="IPR017452">
    <property type="entry name" value="GPCR_Rhodpsn_7TM"/>
</dbReference>
<dbReference type="InterPro" id="IPR000276">
    <property type="entry name" value="GPCR_Rhodpsn"/>
</dbReference>
<dbReference type="PRINTS" id="PR00237">
    <property type="entry name" value="GPCRRHODOPSN"/>
</dbReference>
<dbReference type="Pfam" id="PF13853">
    <property type="entry name" value="7tm_4"/>
    <property type="match status" value="1"/>
</dbReference>
<evidence type="ECO:0000256" key="4">
    <source>
        <dbReference type="ARBA" id="ARBA00022725"/>
    </source>
</evidence>
<keyword evidence="4" id="KW-0716">Sensory transduction</keyword>
<evidence type="ECO:0000256" key="7">
    <source>
        <dbReference type="ARBA" id="ARBA00023136"/>
    </source>
</evidence>
<keyword evidence="13" id="KW-1185">Reference proteome</keyword>
<keyword evidence="2" id="KW-1003">Cell membrane</keyword>
<evidence type="ECO:0000256" key="8">
    <source>
        <dbReference type="ARBA" id="ARBA00023170"/>
    </source>
</evidence>
<protein>
    <submittedName>
        <fullName evidence="12">Olfactory receptor 12D2</fullName>
    </submittedName>
</protein>
<dbReference type="InterPro" id="IPR000725">
    <property type="entry name" value="Olfact_rcpt"/>
</dbReference>